<dbReference type="EMBL" id="DXAJ01000006">
    <property type="protein sequence ID" value="HJA01801.1"/>
    <property type="molecule type" value="Genomic_DNA"/>
</dbReference>
<sequence>MKIAIDCRYLGKSGIGRVTEGILENLDFSQNEYWLIGKRGSLEKYEGAHIVEDDSDPYSVRGLFSFPKELNKLCDAVFLPNFLVPFGIRLPVYAIMHDLAFLDVKETTKGTLDRLIKRTLLKRCMKRAKEISCVSAFTKERCEHYYGKLAKKCFVSYNGLSESVISYARTHAVPEKADEIVYVGNVKPHKGLKTLLAAFSRLDGETKLKIIGEKEHFLTGLDLDESAYRNVEFTGKLTDEELLPAIARAKYLVLPSVYEGFGLPPLEALVLGTQPIVSDIPVFREVYEGLPVVFFQGEERLARALSRPPEEISCCEEVLSRYSYARCAKTILEHIKA</sequence>
<accession>A0A9D2KF13</accession>
<dbReference type="PANTHER" id="PTHR46401">
    <property type="entry name" value="GLYCOSYLTRANSFERASE WBBK-RELATED"/>
    <property type="match status" value="1"/>
</dbReference>
<feature type="domain" description="Glycosyl transferase family 1" evidence="2">
    <location>
        <begin position="170"/>
        <end position="287"/>
    </location>
</feature>
<protein>
    <submittedName>
        <fullName evidence="3">Glycosyltransferase family 4 protein</fullName>
    </submittedName>
</protein>
<comment type="caution">
    <text evidence="3">The sequence shown here is derived from an EMBL/GenBank/DDBJ whole genome shotgun (WGS) entry which is preliminary data.</text>
</comment>
<dbReference type="SUPFAM" id="SSF53756">
    <property type="entry name" value="UDP-Glycosyltransferase/glycogen phosphorylase"/>
    <property type="match status" value="1"/>
</dbReference>
<dbReference type="Proteomes" id="UP000824221">
    <property type="component" value="Unassembled WGS sequence"/>
</dbReference>
<evidence type="ECO:0000259" key="2">
    <source>
        <dbReference type="Pfam" id="PF00534"/>
    </source>
</evidence>
<dbReference type="CDD" id="cd03809">
    <property type="entry name" value="GT4_MtfB-like"/>
    <property type="match status" value="1"/>
</dbReference>
<dbReference type="InterPro" id="IPR001296">
    <property type="entry name" value="Glyco_trans_1"/>
</dbReference>
<name>A0A9D2KF13_9FIRM</name>
<gene>
    <name evidence="3" type="ORF">H9797_00270</name>
</gene>
<keyword evidence="1" id="KW-0808">Transferase</keyword>
<dbReference type="AlphaFoldDB" id="A0A9D2KF13"/>
<dbReference type="PANTHER" id="PTHR46401:SF2">
    <property type="entry name" value="GLYCOSYLTRANSFERASE WBBK-RELATED"/>
    <property type="match status" value="1"/>
</dbReference>
<evidence type="ECO:0000256" key="1">
    <source>
        <dbReference type="ARBA" id="ARBA00022679"/>
    </source>
</evidence>
<reference evidence="3" key="1">
    <citation type="journal article" date="2021" name="PeerJ">
        <title>Extensive microbial diversity within the chicken gut microbiome revealed by metagenomics and culture.</title>
        <authorList>
            <person name="Gilroy R."/>
            <person name="Ravi A."/>
            <person name="Getino M."/>
            <person name="Pursley I."/>
            <person name="Horton D.L."/>
            <person name="Alikhan N.F."/>
            <person name="Baker D."/>
            <person name="Gharbi K."/>
            <person name="Hall N."/>
            <person name="Watson M."/>
            <person name="Adriaenssens E.M."/>
            <person name="Foster-Nyarko E."/>
            <person name="Jarju S."/>
            <person name="Secka A."/>
            <person name="Antonio M."/>
            <person name="Oren A."/>
            <person name="Chaudhuri R.R."/>
            <person name="La Ragione R."/>
            <person name="Hildebrand F."/>
            <person name="Pallen M.J."/>
        </authorList>
    </citation>
    <scope>NUCLEOTIDE SEQUENCE</scope>
    <source>
        <strain evidence="3">CHK156-179</strain>
    </source>
</reference>
<evidence type="ECO:0000313" key="3">
    <source>
        <dbReference type="EMBL" id="HJA01801.1"/>
    </source>
</evidence>
<evidence type="ECO:0000313" key="4">
    <source>
        <dbReference type="Proteomes" id="UP000824221"/>
    </source>
</evidence>
<proteinExistence type="predicted"/>
<organism evidence="3 4">
    <name type="scientific">Candidatus Gallimonas gallistercoris</name>
    <dbReference type="NCBI Taxonomy" id="2838602"/>
    <lineage>
        <taxon>Bacteria</taxon>
        <taxon>Bacillati</taxon>
        <taxon>Bacillota</taxon>
        <taxon>Clostridia</taxon>
        <taxon>Candidatus Gallimonas</taxon>
    </lineage>
</organism>
<dbReference type="GO" id="GO:0009103">
    <property type="term" value="P:lipopolysaccharide biosynthetic process"/>
    <property type="evidence" value="ECO:0007669"/>
    <property type="project" value="TreeGrafter"/>
</dbReference>
<dbReference type="Pfam" id="PF00534">
    <property type="entry name" value="Glycos_transf_1"/>
    <property type="match status" value="1"/>
</dbReference>
<reference evidence="3" key="2">
    <citation type="submission" date="2021-04" db="EMBL/GenBank/DDBJ databases">
        <authorList>
            <person name="Gilroy R."/>
        </authorList>
    </citation>
    <scope>NUCLEOTIDE SEQUENCE</scope>
    <source>
        <strain evidence="3">CHK156-179</strain>
    </source>
</reference>
<dbReference type="Gene3D" id="3.40.50.2000">
    <property type="entry name" value="Glycogen Phosphorylase B"/>
    <property type="match status" value="2"/>
</dbReference>
<dbReference type="GO" id="GO:0016757">
    <property type="term" value="F:glycosyltransferase activity"/>
    <property type="evidence" value="ECO:0007669"/>
    <property type="project" value="InterPro"/>
</dbReference>